<evidence type="ECO:0000313" key="2">
    <source>
        <dbReference type="Proteomes" id="UP000182257"/>
    </source>
</evidence>
<evidence type="ECO:0000313" key="1">
    <source>
        <dbReference type="EMBL" id="SEA38904.1"/>
    </source>
</evidence>
<dbReference type="Proteomes" id="UP000182257">
    <property type="component" value="Unassembled WGS sequence"/>
</dbReference>
<dbReference type="EMBL" id="FNRF01000002">
    <property type="protein sequence ID" value="SEA38904.1"/>
    <property type="molecule type" value="Genomic_DNA"/>
</dbReference>
<proteinExistence type="predicted"/>
<name>A0A1H4AT06_XYLRU</name>
<protein>
    <submittedName>
        <fullName evidence="1">Uncharacterized protein</fullName>
    </submittedName>
</protein>
<organism evidence="1 2">
    <name type="scientific">Xylanibacter ruminicola</name>
    <name type="common">Prevotella ruminicola</name>
    <dbReference type="NCBI Taxonomy" id="839"/>
    <lineage>
        <taxon>Bacteria</taxon>
        <taxon>Pseudomonadati</taxon>
        <taxon>Bacteroidota</taxon>
        <taxon>Bacteroidia</taxon>
        <taxon>Bacteroidales</taxon>
        <taxon>Prevotellaceae</taxon>
        <taxon>Xylanibacter</taxon>
    </lineage>
</organism>
<accession>A0A1H4AT06</accession>
<gene>
    <name evidence="1" type="ORF">SAMN05216462_1347</name>
</gene>
<sequence>MFVYRLFMFNLHYLAQIKQNYTDFKHRQSMLLHA</sequence>
<reference evidence="1 2" key="1">
    <citation type="submission" date="2016-10" db="EMBL/GenBank/DDBJ databases">
        <authorList>
            <person name="de Groot N.N."/>
        </authorList>
    </citation>
    <scope>NUCLEOTIDE SEQUENCE [LARGE SCALE GENOMIC DNA]</scope>
    <source>
        <strain evidence="1 2">D31d</strain>
    </source>
</reference>
<dbReference type="AlphaFoldDB" id="A0A1H4AT06"/>